<comment type="caution">
    <text evidence="1">The sequence shown here is derived from an EMBL/GenBank/DDBJ whole genome shotgun (WGS) entry which is preliminary data.</text>
</comment>
<evidence type="ECO:0000313" key="1">
    <source>
        <dbReference type="EMBL" id="KKS72135.1"/>
    </source>
</evidence>
<reference evidence="1 2" key="1">
    <citation type="journal article" date="2015" name="Nature">
        <title>rRNA introns, odd ribosomes, and small enigmatic genomes across a large radiation of phyla.</title>
        <authorList>
            <person name="Brown C.T."/>
            <person name="Hug L.A."/>
            <person name="Thomas B.C."/>
            <person name="Sharon I."/>
            <person name="Castelle C.J."/>
            <person name="Singh A."/>
            <person name="Wilkins M.J."/>
            <person name="Williams K.H."/>
            <person name="Banfield J.F."/>
        </authorList>
    </citation>
    <scope>NUCLEOTIDE SEQUENCE [LARGE SCALE GENOMIC DNA]</scope>
</reference>
<evidence type="ECO:0000313" key="2">
    <source>
        <dbReference type="Proteomes" id="UP000033867"/>
    </source>
</evidence>
<protein>
    <submittedName>
        <fullName evidence="1">Uncharacterized protein</fullName>
    </submittedName>
</protein>
<sequence>MMKTIRACESYAHMCIVPSAQRRFKTPKDSPGYCWEGKPSIAYGVLRRIIHILRLSKHPLHCRVLYTDAGRQGDPWGGFQLILSGQLYHFNAGLHRYPHLIGPGRVVTEEGNRNLANGIPGFLGNHLVDWRWVQDELDITPLFSSQQFSLLETIYAAYESGEIPLPMFQSRSWSAHYGVPLSPNGSNCTVFHARVLKKVTGMDLHEYMPLDLFNRLARESIAPFGFMRTSEDCVLHQLLALDEDVLMDMFAAHASSGTKWKEISNGVDAVPESLTAFVNSLVR</sequence>
<accession>A0A0G1BFI4</accession>
<gene>
    <name evidence="1" type="ORF">UV42_C0013G0013</name>
</gene>
<dbReference type="Proteomes" id="UP000033867">
    <property type="component" value="Unassembled WGS sequence"/>
</dbReference>
<organism evidence="1 2">
    <name type="scientific">Candidatus Magasanikbacteria bacterium GW2011_GWE2_42_7</name>
    <dbReference type="NCBI Taxonomy" id="1619052"/>
    <lineage>
        <taxon>Bacteria</taxon>
        <taxon>Candidatus Magasanikiibacteriota</taxon>
    </lineage>
</organism>
<dbReference type="AlphaFoldDB" id="A0A0G1BFI4"/>
<name>A0A0G1BFI4_9BACT</name>
<proteinExistence type="predicted"/>
<dbReference type="EMBL" id="LCEK01000013">
    <property type="protein sequence ID" value="KKS72135.1"/>
    <property type="molecule type" value="Genomic_DNA"/>
</dbReference>